<dbReference type="NCBIfam" id="NF006837">
    <property type="entry name" value="PRK09357.1-2"/>
    <property type="match status" value="1"/>
</dbReference>
<feature type="binding site" evidence="7">
    <location>
        <position position="152"/>
    </location>
    <ligand>
        <name>Zn(2+)</name>
        <dbReference type="ChEBI" id="CHEBI:29105"/>
        <label>1</label>
    </ligand>
</feature>
<dbReference type="RefSeq" id="WP_086274433.1">
    <property type="nucleotide sequence ID" value="NZ_NGKU01000001.1"/>
</dbReference>
<evidence type="ECO:0000256" key="5">
    <source>
        <dbReference type="ARBA" id="ARBA00022833"/>
    </source>
</evidence>
<sequence length="427" mass="46181">MKTLIKNGQIIKKGNQCIPAAIWIEDEKIKGIGSDFSDIAFDQVIDAQGQLITPGLVDVHVHFREPGFEYKETIETGSHAAARGGFTTVCAMPNLDPVPDTPEKLKQVYQKIQTDAVVNVLQYAPITENLRSEVLTDAAAMKEAGAFALTNDGVGVQTAGTMYLAMQAAAENGLALVAHTEDDSLLFGGVMHAGQRAEELGLPGILSITEASQIARDVLLAEATGAHYHVCHVSTKESVRVIRDAKKAGIHVTAEVAPHHLLLVDEDIPADEGFWKMNPPLRGKEDRQALIEGLLDGTIDCIATDHAPHGLEEKSQSFLKAPFGIVGSEYAFQLLYTHFVKTERFTLQQLVDWMTAKPADVFGLDAGRLIVGAPADLAIFDLDTAYAVDPKNFLSKGVNTPFGGWSLYGDTSYTFVNGTIVWQKGGR</sequence>
<dbReference type="Pfam" id="PF12890">
    <property type="entry name" value="DHOase"/>
    <property type="match status" value="1"/>
</dbReference>
<feature type="binding site" evidence="7">
    <location>
        <position position="305"/>
    </location>
    <ligand>
        <name>Zn(2+)</name>
        <dbReference type="ChEBI" id="CHEBI:29105"/>
        <label>1</label>
    </ligand>
</feature>
<dbReference type="PROSITE" id="PS00483">
    <property type="entry name" value="DIHYDROOROTASE_2"/>
    <property type="match status" value="1"/>
</dbReference>
<comment type="cofactor">
    <cofactor evidence="7">
        <name>Zn(2+)</name>
        <dbReference type="ChEBI" id="CHEBI:29105"/>
    </cofactor>
    <text evidence="7">Binds 2 Zn(2+) ions per subunit.</text>
</comment>
<dbReference type="PROSITE" id="PS00482">
    <property type="entry name" value="DIHYDROOROTASE_1"/>
    <property type="match status" value="1"/>
</dbReference>
<evidence type="ECO:0000256" key="3">
    <source>
        <dbReference type="ARBA" id="ARBA00022723"/>
    </source>
</evidence>
<dbReference type="InterPro" id="IPR011059">
    <property type="entry name" value="Metal-dep_hydrolase_composite"/>
</dbReference>
<comment type="catalytic activity">
    <reaction evidence="7">
        <text>(S)-dihydroorotate + H2O = N-carbamoyl-L-aspartate + H(+)</text>
        <dbReference type="Rhea" id="RHEA:24296"/>
        <dbReference type="ChEBI" id="CHEBI:15377"/>
        <dbReference type="ChEBI" id="CHEBI:15378"/>
        <dbReference type="ChEBI" id="CHEBI:30864"/>
        <dbReference type="ChEBI" id="CHEBI:32814"/>
        <dbReference type="EC" id="3.5.2.3"/>
    </reaction>
</comment>
<feature type="binding site" evidence="7">
    <location>
        <begin position="323"/>
        <end position="324"/>
    </location>
    <ligand>
        <name>substrate</name>
    </ligand>
</feature>
<dbReference type="PANTHER" id="PTHR43668">
    <property type="entry name" value="ALLANTOINASE"/>
    <property type="match status" value="1"/>
</dbReference>
<evidence type="ECO:0000259" key="8">
    <source>
        <dbReference type="Pfam" id="PF07969"/>
    </source>
</evidence>
<evidence type="ECO:0000313" key="11">
    <source>
        <dbReference type="Proteomes" id="UP000195043"/>
    </source>
</evidence>
<dbReference type="SUPFAM" id="SSF51556">
    <property type="entry name" value="Metallo-dependent hydrolases"/>
    <property type="match status" value="1"/>
</dbReference>
<reference evidence="10 11" key="1">
    <citation type="submission" date="2017-05" db="EMBL/GenBank/DDBJ databases">
        <title>The Genome Sequence of Enterococcus sp. 8G7_MSG3316.</title>
        <authorList>
            <consortium name="The Broad Institute Genomics Platform"/>
            <consortium name="The Broad Institute Genomic Center for Infectious Diseases"/>
            <person name="Earl A."/>
            <person name="Manson A."/>
            <person name="Schwartman J."/>
            <person name="Gilmore M."/>
            <person name="Abouelleil A."/>
            <person name="Cao P."/>
            <person name="Chapman S."/>
            <person name="Cusick C."/>
            <person name="Shea T."/>
            <person name="Young S."/>
            <person name="Neafsey D."/>
            <person name="Nusbaum C."/>
            <person name="Birren B."/>
        </authorList>
    </citation>
    <scope>NUCLEOTIDE SEQUENCE [LARGE SCALE GENOMIC DNA]</scope>
    <source>
        <strain evidence="10 11">8G7_MSG3316</strain>
    </source>
</reference>
<dbReference type="Pfam" id="PF07969">
    <property type="entry name" value="Amidohydro_3"/>
    <property type="match status" value="1"/>
</dbReference>
<keyword evidence="5 7" id="KW-0862">Zinc</keyword>
<dbReference type="Proteomes" id="UP000195043">
    <property type="component" value="Unassembled WGS sequence"/>
</dbReference>
<dbReference type="GO" id="GO:0004151">
    <property type="term" value="F:dihydroorotase activity"/>
    <property type="evidence" value="ECO:0007669"/>
    <property type="project" value="UniProtKB-UniRule"/>
</dbReference>
<feature type="domain" description="Dihydroorotase catalytic" evidence="9">
    <location>
        <begin position="49"/>
        <end position="238"/>
    </location>
</feature>
<evidence type="ECO:0000313" key="10">
    <source>
        <dbReference type="EMBL" id="OTN76485.1"/>
    </source>
</evidence>
<dbReference type="GO" id="GO:0005737">
    <property type="term" value="C:cytoplasm"/>
    <property type="evidence" value="ECO:0007669"/>
    <property type="project" value="TreeGrafter"/>
</dbReference>
<dbReference type="UniPathway" id="UPA00070">
    <property type="reaction ID" value="UER00117"/>
</dbReference>
<evidence type="ECO:0000256" key="1">
    <source>
        <dbReference type="ARBA" id="ARBA00002368"/>
    </source>
</evidence>
<dbReference type="GO" id="GO:0004038">
    <property type="term" value="F:allantoinase activity"/>
    <property type="evidence" value="ECO:0007669"/>
    <property type="project" value="TreeGrafter"/>
</dbReference>
<dbReference type="InterPro" id="IPR050138">
    <property type="entry name" value="DHOase/Allantoinase_Hydrolase"/>
</dbReference>
<dbReference type="GO" id="GO:0044205">
    <property type="term" value="P:'de novo' UMP biosynthetic process"/>
    <property type="evidence" value="ECO:0007669"/>
    <property type="project" value="UniProtKB-UniRule"/>
</dbReference>
<comment type="caution">
    <text evidence="10">The sequence shown here is derived from an EMBL/GenBank/DDBJ whole genome shotgun (WGS) entry which is preliminary data.</text>
</comment>
<organism evidence="10 11">
    <name type="scientific">Candidatus Enterococcus testudinis</name>
    <dbReference type="NCBI Taxonomy" id="1834191"/>
    <lineage>
        <taxon>Bacteria</taxon>
        <taxon>Bacillati</taxon>
        <taxon>Bacillota</taxon>
        <taxon>Bacilli</taxon>
        <taxon>Lactobacillales</taxon>
        <taxon>Enterococcaceae</taxon>
        <taxon>Enterococcus</taxon>
    </lineage>
</organism>
<accession>A0A242A622</accession>
<keyword evidence="6 7" id="KW-0665">Pyrimidine biosynthesis</keyword>
<gene>
    <name evidence="7" type="primary">pyrC</name>
    <name evidence="10" type="ORF">A5886_001562</name>
</gene>
<dbReference type="OrthoDB" id="9765462at2"/>
<protein>
    <recommendedName>
        <fullName evidence="7">Dihydroorotase</fullName>
        <shortName evidence="7">DHOase</shortName>
        <ecNumber evidence="7">3.5.2.3</ecNumber>
    </recommendedName>
</protein>
<evidence type="ECO:0000256" key="4">
    <source>
        <dbReference type="ARBA" id="ARBA00022801"/>
    </source>
</evidence>
<dbReference type="CDD" id="cd01317">
    <property type="entry name" value="DHOase_IIa"/>
    <property type="match status" value="1"/>
</dbReference>
<comment type="pathway">
    <text evidence="7">Pyrimidine metabolism; UMP biosynthesis via de novo pathway; (S)-dihydroorotate from bicarbonate: step 3/3.</text>
</comment>
<feature type="binding site" evidence="7">
    <location>
        <begin position="62"/>
        <end position="64"/>
    </location>
    <ligand>
        <name>substrate</name>
    </ligand>
</feature>
<dbReference type="InterPro" id="IPR004722">
    <property type="entry name" value="DHOase"/>
</dbReference>
<feature type="binding site" evidence="7">
    <location>
        <position position="232"/>
    </location>
    <ligand>
        <name>Zn(2+)</name>
        <dbReference type="ChEBI" id="CHEBI:29105"/>
        <label>2</label>
    </ligand>
</feature>
<feature type="binding site" evidence="7">
    <location>
        <position position="94"/>
    </location>
    <ligand>
        <name>substrate</name>
    </ligand>
</feature>
<dbReference type="InterPro" id="IPR002195">
    <property type="entry name" value="Dihydroorotase_CS"/>
</dbReference>
<dbReference type="EMBL" id="NGKU01000001">
    <property type="protein sequence ID" value="OTN76485.1"/>
    <property type="molecule type" value="Genomic_DNA"/>
</dbReference>
<comment type="similarity">
    <text evidence="2 7">Belongs to the metallo-dependent hydrolases superfamily. DHOase family. Class I DHOase subfamily.</text>
</comment>
<dbReference type="Gene3D" id="3.20.20.140">
    <property type="entry name" value="Metal-dependent hydrolases"/>
    <property type="match status" value="1"/>
</dbReference>
<feature type="active site" evidence="7">
    <location>
        <position position="305"/>
    </location>
</feature>
<dbReference type="InterPro" id="IPR024403">
    <property type="entry name" value="DHOase_cat"/>
</dbReference>
<evidence type="ECO:0000256" key="6">
    <source>
        <dbReference type="ARBA" id="ARBA00022975"/>
    </source>
</evidence>
<feature type="binding site" evidence="7">
    <location>
        <position position="60"/>
    </location>
    <ligand>
        <name>Zn(2+)</name>
        <dbReference type="ChEBI" id="CHEBI:29105"/>
        <label>1</label>
    </ligand>
</feature>
<dbReference type="GO" id="GO:0008270">
    <property type="term" value="F:zinc ion binding"/>
    <property type="evidence" value="ECO:0007669"/>
    <property type="project" value="UniProtKB-UniRule"/>
</dbReference>
<dbReference type="EC" id="3.5.2.3" evidence="7"/>
<feature type="binding site" evidence="7">
    <location>
        <position position="309"/>
    </location>
    <ligand>
        <name>substrate</name>
    </ligand>
</feature>
<dbReference type="SUPFAM" id="SSF51338">
    <property type="entry name" value="Composite domain of metallo-dependent hydrolases"/>
    <property type="match status" value="1"/>
</dbReference>
<keyword evidence="3 7" id="KW-0479">Metal-binding</keyword>
<dbReference type="NCBIfam" id="TIGR00857">
    <property type="entry name" value="pyrC_multi"/>
    <property type="match status" value="1"/>
</dbReference>
<dbReference type="PANTHER" id="PTHR43668:SF2">
    <property type="entry name" value="ALLANTOINASE"/>
    <property type="match status" value="1"/>
</dbReference>
<dbReference type="GO" id="GO:0006145">
    <property type="term" value="P:purine nucleobase catabolic process"/>
    <property type="evidence" value="ECO:0007669"/>
    <property type="project" value="TreeGrafter"/>
</dbReference>
<feature type="binding site" evidence="7">
    <location>
        <position position="179"/>
    </location>
    <ligand>
        <name>Zn(2+)</name>
        <dbReference type="ChEBI" id="CHEBI:29105"/>
        <label>2</label>
    </ligand>
</feature>
<dbReference type="InterPro" id="IPR032466">
    <property type="entry name" value="Metal_Hydrolase"/>
</dbReference>
<feature type="binding site" evidence="7">
    <location>
        <position position="278"/>
    </location>
    <ligand>
        <name>substrate</name>
    </ligand>
</feature>
<dbReference type="InterPro" id="IPR013108">
    <property type="entry name" value="Amidohydro_3"/>
</dbReference>
<evidence type="ECO:0000256" key="2">
    <source>
        <dbReference type="ARBA" id="ARBA00010286"/>
    </source>
</evidence>
<dbReference type="STRING" id="1834191.A5886_001562"/>
<evidence type="ECO:0000259" key="9">
    <source>
        <dbReference type="Pfam" id="PF12890"/>
    </source>
</evidence>
<proteinExistence type="inferred from homology"/>
<dbReference type="AlphaFoldDB" id="A0A242A622"/>
<dbReference type="HAMAP" id="MF_00220_B">
    <property type="entry name" value="PyrC_classI_B"/>
    <property type="match status" value="1"/>
</dbReference>
<keyword evidence="11" id="KW-1185">Reference proteome</keyword>
<evidence type="ECO:0000256" key="7">
    <source>
        <dbReference type="HAMAP-Rule" id="MF_00220"/>
    </source>
</evidence>
<feature type="domain" description="Amidohydrolase 3" evidence="8">
    <location>
        <begin position="342"/>
        <end position="421"/>
    </location>
</feature>
<keyword evidence="4 7" id="KW-0378">Hydrolase</keyword>
<comment type="function">
    <text evidence="1 7">Catalyzes the reversible cyclization of carbamoyl aspartate to dihydroorotate.</text>
</comment>
<name>A0A242A622_9ENTE</name>
<feature type="binding site" evidence="7">
    <location>
        <position position="62"/>
    </location>
    <ligand>
        <name>Zn(2+)</name>
        <dbReference type="ChEBI" id="CHEBI:29105"/>
        <label>1</label>
    </ligand>
</feature>
<feature type="binding site" evidence="7">
    <location>
        <position position="152"/>
    </location>
    <ligand>
        <name>Zn(2+)</name>
        <dbReference type="ChEBI" id="CHEBI:29105"/>
        <label>2</label>
    </ligand>
</feature>